<gene>
    <name evidence="1" type="ORF">L323_19875</name>
</gene>
<dbReference type="STRING" id="1330534.L323_19875"/>
<dbReference type="AlphaFoldDB" id="U4QXX6"/>
<dbReference type="PATRIC" id="fig|1330534.3.peg.3946"/>
<dbReference type="RefSeq" id="WP_020817324.1">
    <property type="nucleotide sequence ID" value="NZ_ATAY01000098.1"/>
</dbReference>
<comment type="caution">
    <text evidence="1">The sequence shown here is derived from an EMBL/GenBank/DDBJ whole genome shotgun (WGS) entry which is preliminary data.</text>
</comment>
<evidence type="ECO:0000313" key="1">
    <source>
        <dbReference type="EMBL" id="EPR07762.1"/>
    </source>
</evidence>
<dbReference type="OrthoDB" id="1854488at2"/>
<reference evidence="1 2" key="1">
    <citation type="journal article" date="2013" name="Genome Announc.">
        <title>Draft Genome Sequence of the Cellulolytic Bacterium Clostridium papyrosolvens C7 (ATCC 700395).</title>
        <authorList>
            <person name="Zepeda V."/>
            <person name="Dassa B."/>
            <person name="Borovok I."/>
            <person name="Lamed R."/>
            <person name="Bayer E.A."/>
            <person name="Cate J.H."/>
        </authorList>
    </citation>
    <scope>NUCLEOTIDE SEQUENCE [LARGE SCALE GENOMIC DNA]</scope>
    <source>
        <strain evidence="1 2">C7</strain>
    </source>
</reference>
<organism evidence="1 2">
    <name type="scientific">Ruminiclostridium papyrosolvens C7</name>
    <dbReference type="NCBI Taxonomy" id="1330534"/>
    <lineage>
        <taxon>Bacteria</taxon>
        <taxon>Bacillati</taxon>
        <taxon>Bacillota</taxon>
        <taxon>Clostridia</taxon>
        <taxon>Eubacteriales</taxon>
        <taxon>Oscillospiraceae</taxon>
        <taxon>Ruminiclostridium</taxon>
    </lineage>
</organism>
<dbReference type="Proteomes" id="UP000016860">
    <property type="component" value="Unassembled WGS sequence"/>
</dbReference>
<protein>
    <submittedName>
        <fullName evidence="1">Uncharacterized protein</fullName>
    </submittedName>
</protein>
<name>U4QXX6_9FIRM</name>
<dbReference type="EMBL" id="ATAY01000098">
    <property type="protein sequence ID" value="EPR07762.1"/>
    <property type="molecule type" value="Genomic_DNA"/>
</dbReference>
<proteinExistence type="predicted"/>
<accession>U4QXX6</accession>
<evidence type="ECO:0000313" key="2">
    <source>
        <dbReference type="Proteomes" id="UP000016860"/>
    </source>
</evidence>
<sequence>MRTDFIEAASLEIHRFVPPALLPDDIGKLDLEDFIRLLARARYIEEIEEDIVARAISKVFSD</sequence>